<sequence length="379" mass="42749">MFLDWLTIEQDFGFQLPLLDGNAYARLVIEEGEVVETGSLCAPAFSHKGSFCDSVLIKVNGSSVRMSGNPSRWGRLDNLWGHRSLDACVAVYNGILRDIYGNCDKIPQFTKCTKVYYAQGSACEHIGADGAIIRELHVTENITVGASNERDYISGLSTLRYRHSIPRLHTDGNSVDWLSKLGNAALIYPTVYNKAYELELHSLGKIARNFGDDSDEMRHIQSLIGYCRSVGIVRFELKLKNRYLQRSNMQYWGLSDYSPLESLMDEFINIDQKLSVTSMDFETIAERLITLGIVDTTRAANTTAMHALQWMHGQNFDLNKRAIQTHRARLRHLGIDIASKCNISRFSPVFVTARREVKSNVAVPPSWYVMPQTQLRAVA</sequence>
<evidence type="ECO:0000259" key="1">
    <source>
        <dbReference type="Pfam" id="PF05144"/>
    </source>
</evidence>
<organism evidence="4">
    <name type="scientific">bacterium 19CA06SA08-2</name>
    <dbReference type="NCBI Taxonomy" id="2920658"/>
    <lineage>
        <taxon>Bacteria</taxon>
    </lineage>
</organism>
<feature type="domain" description="Replication-associated protein G2P C-terminal" evidence="2">
    <location>
        <begin position="289"/>
        <end position="372"/>
    </location>
</feature>
<dbReference type="InterPro" id="IPR022686">
    <property type="entry name" value="G2P_N"/>
</dbReference>
<protein>
    <submittedName>
        <fullName evidence="4">Phage/plasmid replication protein</fullName>
    </submittedName>
</protein>
<dbReference type="AlphaFoldDB" id="A0AAU6U1Y0"/>
<proteinExistence type="predicted"/>
<dbReference type="InterPro" id="IPR022688">
    <property type="entry name" value="G2P_C"/>
</dbReference>
<name>A0AAU6U1Y0_UNCXX</name>
<reference evidence="4" key="1">
    <citation type="submission" date="2022-03" db="EMBL/GenBank/DDBJ databases">
        <title>Sea Food Isolates.</title>
        <authorList>
            <person name="Li c."/>
        </authorList>
    </citation>
    <scope>NUCLEOTIDE SEQUENCE</scope>
    <source>
        <strain evidence="4">19CA06SA08-2</strain>
    </source>
</reference>
<evidence type="ECO:0000313" key="3">
    <source>
        <dbReference type="EMBL" id="XAG67420.1"/>
    </source>
</evidence>
<dbReference type="Pfam" id="PF05144">
    <property type="entry name" value="Phage_CRI"/>
    <property type="match status" value="1"/>
</dbReference>
<dbReference type="Pfam" id="PF05155">
    <property type="entry name" value="G2P_X_C"/>
    <property type="match status" value="1"/>
</dbReference>
<feature type="domain" description="Replication-associated protein G2P N-terminal" evidence="1">
    <location>
        <begin position="4"/>
        <end position="251"/>
    </location>
</feature>
<dbReference type="EMBL" id="CP095353">
    <property type="protein sequence ID" value="XAG67420.1"/>
    <property type="molecule type" value="Genomic_DNA"/>
</dbReference>
<accession>A0AAU6U1Y0</accession>
<evidence type="ECO:0000313" key="4">
    <source>
        <dbReference type="EMBL" id="XAG67430.1"/>
    </source>
</evidence>
<dbReference type="EMBL" id="CP095353">
    <property type="protein sequence ID" value="XAG67430.1"/>
    <property type="molecule type" value="Genomic_DNA"/>
</dbReference>
<evidence type="ECO:0000259" key="2">
    <source>
        <dbReference type="Pfam" id="PF05155"/>
    </source>
</evidence>
<dbReference type="GO" id="GO:0006260">
    <property type="term" value="P:DNA replication"/>
    <property type="evidence" value="ECO:0007669"/>
    <property type="project" value="InterPro"/>
</dbReference>
<gene>
    <name evidence="3" type="ORF">MRM75_12105</name>
    <name evidence="4" type="ORF">MRM75_12155</name>
</gene>